<name>A0A454Y5K4_PRIPA</name>
<dbReference type="AlphaFoldDB" id="A0A454Y5K4"/>
<evidence type="ECO:0000313" key="2">
    <source>
        <dbReference type="Proteomes" id="UP000005239"/>
    </source>
</evidence>
<accession>A0A8R1U9T3</accession>
<organism evidence="1 2">
    <name type="scientific">Pristionchus pacificus</name>
    <name type="common">Parasitic nematode worm</name>
    <dbReference type="NCBI Taxonomy" id="54126"/>
    <lineage>
        <taxon>Eukaryota</taxon>
        <taxon>Metazoa</taxon>
        <taxon>Ecdysozoa</taxon>
        <taxon>Nematoda</taxon>
        <taxon>Chromadorea</taxon>
        <taxon>Rhabditida</taxon>
        <taxon>Rhabditina</taxon>
        <taxon>Diplogasteromorpha</taxon>
        <taxon>Diplogasteroidea</taxon>
        <taxon>Neodiplogasteridae</taxon>
        <taxon>Pristionchus</taxon>
    </lineage>
</organism>
<reference evidence="1" key="2">
    <citation type="submission" date="2022-06" db="UniProtKB">
        <authorList>
            <consortium name="EnsemblMetazoa"/>
        </authorList>
    </citation>
    <scope>IDENTIFICATION</scope>
    <source>
        <strain evidence="1">PS312</strain>
    </source>
</reference>
<dbReference type="Proteomes" id="UP000005239">
    <property type="component" value="Unassembled WGS sequence"/>
</dbReference>
<dbReference type="InterPro" id="IPR036438">
    <property type="entry name" value="Insulin-like_sf"/>
</dbReference>
<gene>
    <name evidence="1" type="primary">WBGene00101549</name>
</gene>
<dbReference type="SUPFAM" id="SSF56994">
    <property type="entry name" value="Insulin-like"/>
    <property type="match status" value="1"/>
</dbReference>
<proteinExistence type="predicted"/>
<keyword evidence="2" id="KW-1185">Reference proteome</keyword>
<dbReference type="EnsemblMetazoa" id="PPA11995.1">
    <property type="protein sequence ID" value="PPA11995.1"/>
    <property type="gene ID" value="WBGene00101549"/>
</dbReference>
<evidence type="ECO:0000313" key="1">
    <source>
        <dbReference type="EnsemblMetazoa" id="PPA11995.1"/>
    </source>
</evidence>
<sequence length="100" mass="11530">MTPRLSLLITVTLLLVAVSSRAPVEEGPRDKYCGTFLWARLRGLKDQCAKLREEYEPLPQERRRGGIVKQCCDLRCSQRTLVDFACHDATLDKWFQAFDE</sequence>
<protein>
    <submittedName>
        <fullName evidence="1">Uncharacterized protein</fullName>
    </submittedName>
</protein>
<dbReference type="Gene3D" id="1.10.100.10">
    <property type="entry name" value="Insulin-like"/>
    <property type="match status" value="1"/>
</dbReference>
<reference evidence="2" key="1">
    <citation type="journal article" date="2008" name="Nat. Genet.">
        <title>The Pristionchus pacificus genome provides a unique perspective on nematode lifestyle and parasitism.</title>
        <authorList>
            <person name="Dieterich C."/>
            <person name="Clifton S.W."/>
            <person name="Schuster L.N."/>
            <person name="Chinwalla A."/>
            <person name="Delehaunty K."/>
            <person name="Dinkelacker I."/>
            <person name="Fulton L."/>
            <person name="Fulton R."/>
            <person name="Godfrey J."/>
            <person name="Minx P."/>
            <person name="Mitreva M."/>
            <person name="Roeseler W."/>
            <person name="Tian H."/>
            <person name="Witte H."/>
            <person name="Yang S.P."/>
            <person name="Wilson R.K."/>
            <person name="Sommer R.J."/>
        </authorList>
    </citation>
    <scope>NUCLEOTIDE SEQUENCE [LARGE SCALE GENOMIC DNA]</scope>
    <source>
        <strain evidence="2">PS312</strain>
    </source>
</reference>
<accession>A0A454Y5K4</accession>